<dbReference type="InterPro" id="IPR037185">
    <property type="entry name" value="EmrE-like"/>
</dbReference>
<sequence length="107" mass="11773">MELYLAFIVFAISAVKILAQYLFQLSVHKPNVLYLSIGIACYAVFGYLVHEILTVSNSLAITNIIASNVSDVIIIVMGWAVFKQVLKPIQILGIVIVLFGAYLVSIK</sequence>
<keyword evidence="1" id="KW-1133">Transmembrane helix</keyword>
<organism evidence="2">
    <name type="scientific">viral metagenome</name>
    <dbReference type="NCBI Taxonomy" id="1070528"/>
    <lineage>
        <taxon>unclassified sequences</taxon>
        <taxon>metagenomes</taxon>
        <taxon>organismal metagenomes</taxon>
    </lineage>
</organism>
<dbReference type="AlphaFoldDB" id="A0A6C0AII9"/>
<dbReference type="Gene3D" id="1.10.3730.20">
    <property type="match status" value="1"/>
</dbReference>
<feature type="transmembrane region" description="Helical" evidence="1">
    <location>
        <begin position="61"/>
        <end position="82"/>
    </location>
</feature>
<keyword evidence="1" id="KW-0472">Membrane</keyword>
<reference evidence="2" key="1">
    <citation type="journal article" date="2020" name="Nature">
        <title>Giant virus diversity and host interactions through global metagenomics.</title>
        <authorList>
            <person name="Schulz F."/>
            <person name="Roux S."/>
            <person name="Paez-Espino D."/>
            <person name="Jungbluth S."/>
            <person name="Walsh D.A."/>
            <person name="Denef V.J."/>
            <person name="McMahon K.D."/>
            <person name="Konstantinidis K.T."/>
            <person name="Eloe-Fadrosh E.A."/>
            <person name="Kyrpides N.C."/>
            <person name="Woyke T."/>
        </authorList>
    </citation>
    <scope>NUCLEOTIDE SEQUENCE</scope>
    <source>
        <strain evidence="2">GVMAG-S-1035118-87</strain>
    </source>
</reference>
<proteinExistence type="predicted"/>
<accession>A0A6C0AII9</accession>
<dbReference type="EMBL" id="MN740626">
    <property type="protein sequence ID" value="QHS79151.1"/>
    <property type="molecule type" value="Genomic_DNA"/>
</dbReference>
<keyword evidence="1" id="KW-0812">Transmembrane</keyword>
<dbReference type="SUPFAM" id="SSF103481">
    <property type="entry name" value="Multidrug resistance efflux transporter EmrE"/>
    <property type="match status" value="1"/>
</dbReference>
<name>A0A6C0AII9_9ZZZZ</name>
<feature type="transmembrane region" description="Helical" evidence="1">
    <location>
        <begin position="32"/>
        <end position="49"/>
    </location>
</feature>
<feature type="transmembrane region" description="Helical" evidence="1">
    <location>
        <begin position="6"/>
        <end position="23"/>
    </location>
</feature>
<evidence type="ECO:0000256" key="1">
    <source>
        <dbReference type="SAM" id="Phobius"/>
    </source>
</evidence>
<protein>
    <recommendedName>
        <fullName evidence="3">EamA domain-containing protein</fullName>
    </recommendedName>
</protein>
<evidence type="ECO:0000313" key="2">
    <source>
        <dbReference type="EMBL" id="QHS79151.1"/>
    </source>
</evidence>
<evidence type="ECO:0008006" key="3">
    <source>
        <dbReference type="Google" id="ProtNLM"/>
    </source>
</evidence>
<feature type="transmembrane region" description="Helical" evidence="1">
    <location>
        <begin position="89"/>
        <end position="106"/>
    </location>
</feature>